<dbReference type="Proteomes" id="UP001589703">
    <property type="component" value="Unassembled WGS sequence"/>
</dbReference>
<accession>A0ABV5V8Y1</accession>
<sequence length="269" mass="28756">MHDPERENGTGPWDGSRPEVLGGPGEERPGRRPPAQMWRRGSRRGRAVVAATTVAVLAVGGTAAYAATSDGSGTPSATASSSSSPDTDRKHDHRDGRFGRGGPGVHGEATVKDPDSGDWVVRTWQRGTVEKVDGDQVTVRSDDDTSWTWTVDEDSAVHRFTGSDPDSDDDASDGSGPGSLQKDDKVVVVGTRTGDDTRTASHVIAGDPDDLEDRLHRFKDDLKDDLDRLKEDLRGRHDDGPRFRGPHGRGDGPSDDRTQPTRSGSGTAT</sequence>
<dbReference type="EMBL" id="JBHMAR010000002">
    <property type="protein sequence ID" value="MFB9734222.1"/>
    <property type="molecule type" value="Genomic_DNA"/>
</dbReference>
<dbReference type="RefSeq" id="WP_385858066.1">
    <property type="nucleotide sequence ID" value="NZ_JBHMAR010000002.1"/>
</dbReference>
<feature type="region of interest" description="Disordered" evidence="1">
    <location>
        <begin position="226"/>
        <end position="269"/>
    </location>
</feature>
<organism evidence="3 4">
    <name type="scientific">Streptomyces thermocoprophilus</name>
    <dbReference type="NCBI Taxonomy" id="78356"/>
    <lineage>
        <taxon>Bacteria</taxon>
        <taxon>Bacillati</taxon>
        <taxon>Actinomycetota</taxon>
        <taxon>Actinomycetes</taxon>
        <taxon>Kitasatosporales</taxon>
        <taxon>Streptomycetaceae</taxon>
        <taxon>Streptomyces</taxon>
    </lineage>
</organism>
<keyword evidence="2" id="KW-0812">Transmembrane</keyword>
<feature type="region of interest" description="Disordered" evidence="1">
    <location>
        <begin position="157"/>
        <end position="213"/>
    </location>
</feature>
<feature type="compositionally biased region" description="Basic and acidic residues" evidence="1">
    <location>
        <begin position="86"/>
        <end position="98"/>
    </location>
</feature>
<comment type="caution">
    <text evidence="3">The sequence shown here is derived from an EMBL/GenBank/DDBJ whole genome shotgun (WGS) entry which is preliminary data.</text>
</comment>
<feature type="compositionally biased region" description="Polar residues" evidence="1">
    <location>
        <begin position="260"/>
        <end position="269"/>
    </location>
</feature>
<evidence type="ECO:0000313" key="4">
    <source>
        <dbReference type="Proteomes" id="UP001589703"/>
    </source>
</evidence>
<evidence type="ECO:0000256" key="1">
    <source>
        <dbReference type="SAM" id="MobiDB-lite"/>
    </source>
</evidence>
<protein>
    <recommendedName>
        <fullName evidence="5">DUF5666 domain-containing protein</fullName>
    </recommendedName>
</protein>
<feature type="region of interest" description="Disordered" evidence="1">
    <location>
        <begin position="1"/>
        <end position="47"/>
    </location>
</feature>
<feature type="compositionally biased region" description="Low complexity" evidence="1">
    <location>
        <begin position="65"/>
        <end position="85"/>
    </location>
</feature>
<keyword evidence="4" id="KW-1185">Reference proteome</keyword>
<name>A0ABV5V8Y1_9ACTN</name>
<evidence type="ECO:0000256" key="2">
    <source>
        <dbReference type="SAM" id="Phobius"/>
    </source>
</evidence>
<gene>
    <name evidence="3" type="ORF">ACFFRO_03545</name>
</gene>
<keyword evidence="2" id="KW-0472">Membrane</keyword>
<evidence type="ECO:0008006" key="5">
    <source>
        <dbReference type="Google" id="ProtNLM"/>
    </source>
</evidence>
<proteinExistence type="predicted"/>
<keyword evidence="2" id="KW-1133">Transmembrane helix</keyword>
<feature type="compositionally biased region" description="Basic and acidic residues" evidence="1">
    <location>
        <begin position="226"/>
        <end position="259"/>
    </location>
</feature>
<feature type="region of interest" description="Disordered" evidence="1">
    <location>
        <begin position="65"/>
        <end position="119"/>
    </location>
</feature>
<feature type="transmembrane region" description="Helical" evidence="2">
    <location>
        <begin position="47"/>
        <end position="67"/>
    </location>
</feature>
<evidence type="ECO:0000313" key="3">
    <source>
        <dbReference type="EMBL" id="MFB9734222.1"/>
    </source>
</evidence>
<reference evidence="3 4" key="1">
    <citation type="submission" date="2024-09" db="EMBL/GenBank/DDBJ databases">
        <authorList>
            <person name="Sun Q."/>
            <person name="Mori K."/>
        </authorList>
    </citation>
    <scope>NUCLEOTIDE SEQUENCE [LARGE SCALE GENOMIC DNA]</scope>
    <source>
        <strain evidence="3 4">JCM 10918</strain>
    </source>
</reference>